<keyword evidence="5" id="KW-1015">Disulfide bond</keyword>
<keyword evidence="3" id="KW-0732">Signal</keyword>
<name>A0A075HD06_9ARCH</name>
<dbReference type="InterPro" id="IPR036249">
    <property type="entry name" value="Thioredoxin-like_sf"/>
</dbReference>
<evidence type="ECO:0000256" key="6">
    <source>
        <dbReference type="ARBA" id="ARBA00023284"/>
    </source>
</evidence>
<dbReference type="PROSITE" id="PS51352">
    <property type="entry name" value="THIOREDOXIN_2"/>
    <property type="match status" value="1"/>
</dbReference>
<dbReference type="GO" id="GO:0016491">
    <property type="term" value="F:oxidoreductase activity"/>
    <property type="evidence" value="ECO:0007669"/>
    <property type="project" value="UniProtKB-KW"/>
</dbReference>
<dbReference type="SUPFAM" id="SSF52833">
    <property type="entry name" value="Thioredoxin-like"/>
    <property type="match status" value="1"/>
</dbReference>
<evidence type="ECO:0000313" key="10">
    <source>
        <dbReference type="EMBL" id="AIF13070.1"/>
    </source>
</evidence>
<dbReference type="Pfam" id="PF13462">
    <property type="entry name" value="Thioredoxin_4"/>
    <property type="match status" value="1"/>
</dbReference>
<keyword evidence="8" id="KW-0472">Membrane</keyword>
<evidence type="ECO:0000259" key="9">
    <source>
        <dbReference type="PROSITE" id="PS51352"/>
    </source>
</evidence>
<dbReference type="AlphaFoldDB" id="A0A075HD06"/>
<evidence type="ECO:0000256" key="7">
    <source>
        <dbReference type="SAM" id="MobiDB-lite"/>
    </source>
</evidence>
<feature type="region of interest" description="Disordered" evidence="7">
    <location>
        <begin position="1"/>
        <end position="23"/>
    </location>
</feature>
<dbReference type="Gene3D" id="3.40.30.10">
    <property type="entry name" value="Glutaredoxin"/>
    <property type="match status" value="1"/>
</dbReference>
<keyword evidence="6" id="KW-0676">Redox-active center</keyword>
<keyword evidence="4" id="KW-0560">Oxidoreductase</keyword>
<sequence>MAILKPDSDDETPNFFLEKDDDNKKNLDFHEESEVINSSEPLTDSTIKKNPKKTRYLHMPSIALGAGIAIGCLVLGIFLANFIGEDNSQLLAEIPTITNVEKQLNVNGPDVLVKNGSPILGSVDAPITLIEFGDYQCTYCKRHFDQTHNLIMKNYVETNKVKILFKDLIVTPGKDSMHAAHATHCAKDQGMYWKYHYMLYNNWEGENTGWVTTDNLNKFAKNLDLDMNKFSKCMSENKWMELITASKRDANTLGITGTPSFFLIGPENELEKIHGAQPYDIFKVILDSHLKK</sequence>
<protein>
    <submittedName>
        <fullName evidence="10">DSBA oxidoreductase</fullName>
    </submittedName>
</protein>
<evidence type="ECO:0000256" key="3">
    <source>
        <dbReference type="ARBA" id="ARBA00022729"/>
    </source>
</evidence>
<reference evidence="10" key="1">
    <citation type="journal article" date="2014" name="Genome Biol. Evol.">
        <title>Pangenome evidence for extensive interdomain horizontal transfer affecting lineage core and shell genes in uncultured planktonic thaumarchaeota and euryarchaeota.</title>
        <authorList>
            <person name="Deschamps P."/>
            <person name="Zivanovic Y."/>
            <person name="Moreira D."/>
            <person name="Rodriguez-Valera F."/>
            <person name="Lopez-Garcia P."/>
        </authorList>
    </citation>
    <scope>NUCLEOTIDE SEQUENCE</scope>
</reference>
<evidence type="ECO:0000256" key="2">
    <source>
        <dbReference type="ARBA" id="ARBA00007787"/>
    </source>
</evidence>
<comment type="similarity">
    <text evidence="1">Belongs to the thioredoxin family. DsbA subfamily.</text>
</comment>
<evidence type="ECO:0000256" key="5">
    <source>
        <dbReference type="ARBA" id="ARBA00023157"/>
    </source>
</evidence>
<accession>A0A075HD06</accession>
<evidence type="ECO:0000256" key="4">
    <source>
        <dbReference type="ARBA" id="ARBA00023002"/>
    </source>
</evidence>
<proteinExistence type="inferred from homology"/>
<dbReference type="EMBL" id="KF900963">
    <property type="protein sequence ID" value="AIF13070.1"/>
    <property type="molecule type" value="Genomic_DNA"/>
</dbReference>
<keyword evidence="8" id="KW-0812">Transmembrane</keyword>
<keyword evidence="8" id="KW-1133">Transmembrane helix</keyword>
<feature type="transmembrane region" description="Helical" evidence="8">
    <location>
        <begin position="62"/>
        <end position="83"/>
    </location>
</feature>
<comment type="similarity">
    <text evidence="2">Belongs to the glutaredoxin family.</text>
</comment>
<dbReference type="PANTHER" id="PTHR13887">
    <property type="entry name" value="GLUTATHIONE S-TRANSFERASE KAPPA"/>
    <property type="match status" value="1"/>
</dbReference>
<feature type="domain" description="Thioredoxin" evidence="9">
    <location>
        <begin position="88"/>
        <end position="291"/>
    </location>
</feature>
<dbReference type="InterPro" id="IPR012336">
    <property type="entry name" value="Thioredoxin-like_fold"/>
</dbReference>
<dbReference type="InterPro" id="IPR013766">
    <property type="entry name" value="Thioredoxin_domain"/>
</dbReference>
<dbReference type="PANTHER" id="PTHR13887:SF14">
    <property type="entry name" value="DISULFIDE BOND FORMATION PROTEIN D"/>
    <property type="match status" value="1"/>
</dbReference>
<evidence type="ECO:0000256" key="1">
    <source>
        <dbReference type="ARBA" id="ARBA00005791"/>
    </source>
</evidence>
<evidence type="ECO:0000256" key="8">
    <source>
        <dbReference type="SAM" id="Phobius"/>
    </source>
</evidence>
<organism evidence="10">
    <name type="scientific">uncultured marine thaumarchaeote KM3_59_E10</name>
    <dbReference type="NCBI Taxonomy" id="1456211"/>
    <lineage>
        <taxon>Archaea</taxon>
        <taxon>Nitrososphaerota</taxon>
        <taxon>environmental samples</taxon>
    </lineage>
</organism>